<name>J3MSG2_ORYBR</name>
<dbReference type="GO" id="GO:0009699">
    <property type="term" value="P:phenylpropanoid biosynthetic process"/>
    <property type="evidence" value="ECO:0007669"/>
    <property type="project" value="UniProtKB-ARBA"/>
</dbReference>
<dbReference type="GeneID" id="102707330"/>
<protein>
    <recommendedName>
        <fullName evidence="4">Dirigent protein</fullName>
    </recommendedName>
</protein>
<dbReference type="KEGG" id="obr:102707330"/>
<dbReference type="OrthoDB" id="682987at2759"/>
<reference evidence="5" key="1">
    <citation type="journal article" date="2013" name="Nat. Commun.">
        <title>Whole-genome sequencing of Oryza brachyantha reveals mechanisms underlying Oryza genome evolution.</title>
        <authorList>
            <person name="Chen J."/>
            <person name="Huang Q."/>
            <person name="Gao D."/>
            <person name="Wang J."/>
            <person name="Lang Y."/>
            <person name="Liu T."/>
            <person name="Li B."/>
            <person name="Bai Z."/>
            <person name="Luis Goicoechea J."/>
            <person name="Liang C."/>
            <person name="Chen C."/>
            <person name="Zhang W."/>
            <person name="Sun S."/>
            <person name="Liao Y."/>
            <person name="Zhang X."/>
            <person name="Yang L."/>
            <person name="Song C."/>
            <person name="Wang M."/>
            <person name="Shi J."/>
            <person name="Liu G."/>
            <person name="Liu J."/>
            <person name="Zhou H."/>
            <person name="Zhou W."/>
            <person name="Yu Q."/>
            <person name="An N."/>
            <person name="Chen Y."/>
            <person name="Cai Q."/>
            <person name="Wang B."/>
            <person name="Liu B."/>
            <person name="Min J."/>
            <person name="Huang Y."/>
            <person name="Wu H."/>
            <person name="Li Z."/>
            <person name="Zhang Y."/>
            <person name="Yin Y."/>
            <person name="Song W."/>
            <person name="Jiang J."/>
            <person name="Jackson S.A."/>
            <person name="Wing R.A."/>
            <person name="Wang J."/>
            <person name="Chen M."/>
        </authorList>
    </citation>
    <scope>NUCLEOTIDE SEQUENCE [LARGE SCALE GENOMIC DNA]</scope>
    <source>
        <strain evidence="5">cv. IRGC 101232</strain>
    </source>
</reference>
<dbReference type="Gramene" id="OB08G20410.1">
    <property type="protein sequence ID" value="OB08G20410.1"/>
    <property type="gene ID" value="OB08G20410"/>
</dbReference>
<reference evidence="5" key="2">
    <citation type="submission" date="2013-04" db="UniProtKB">
        <authorList>
            <consortium name="EnsemblPlants"/>
        </authorList>
    </citation>
    <scope>IDENTIFICATION</scope>
</reference>
<dbReference type="PANTHER" id="PTHR21495">
    <property type="entry name" value="NUCLEOPORIN-RELATED"/>
    <property type="match status" value="1"/>
</dbReference>
<dbReference type="Pfam" id="PF03018">
    <property type="entry name" value="Dirigent"/>
    <property type="match status" value="1"/>
</dbReference>
<comment type="function">
    <text evidence="4">Dirigent proteins impart stereoselectivity on the phenoxy radical-coupling reaction, yielding optically active lignans from two molecules of coniferyl alcohol in the biosynthesis of lignans, flavonolignans, and alkaloids and thus plays a central role in plant secondary metabolism.</text>
</comment>
<comment type="subcellular location">
    <subcellularLocation>
        <location evidence="4">Secreted</location>
        <location evidence="4">Extracellular space</location>
        <location evidence="4">Apoplast</location>
    </subcellularLocation>
</comment>
<gene>
    <name evidence="5" type="primary">LOC102707330</name>
</gene>
<organism evidence="5">
    <name type="scientific">Oryza brachyantha</name>
    <name type="common">malo sina</name>
    <dbReference type="NCBI Taxonomy" id="4533"/>
    <lineage>
        <taxon>Eukaryota</taxon>
        <taxon>Viridiplantae</taxon>
        <taxon>Streptophyta</taxon>
        <taxon>Embryophyta</taxon>
        <taxon>Tracheophyta</taxon>
        <taxon>Spermatophyta</taxon>
        <taxon>Magnoliopsida</taxon>
        <taxon>Liliopsida</taxon>
        <taxon>Poales</taxon>
        <taxon>Poaceae</taxon>
        <taxon>BOP clade</taxon>
        <taxon>Oryzoideae</taxon>
        <taxon>Oryzeae</taxon>
        <taxon>Oryzinae</taxon>
        <taxon>Oryza</taxon>
    </lineage>
</organism>
<dbReference type="RefSeq" id="XP_006659330.1">
    <property type="nucleotide sequence ID" value="XM_006659267.3"/>
</dbReference>
<keyword evidence="4" id="KW-0732">Signal</keyword>
<feature type="signal peptide" evidence="4">
    <location>
        <begin position="1"/>
        <end position="22"/>
    </location>
</feature>
<comment type="subunit">
    <text evidence="2 4">Homodimer.</text>
</comment>
<dbReference type="EnsemblPlants" id="OB08G20410.1">
    <property type="protein sequence ID" value="OB08G20410.1"/>
    <property type="gene ID" value="OB08G20410"/>
</dbReference>
<dbReference type="Proteomes" id="UP000006038">
    <property type="component" value="Chromosome 8"/>
</dbReference>
<dbReference type="Gene3D" id="2.40.480.10">
    <property type="entry name" value="Allene oxide cyclase-like"/>
    <property type="match status" value="1"/>
</dbReference>
<dbReference type="STRING" id="4533.J3MSG2"/>
<dbReference type="HOGENOM" id="CLU_078923_2_0_1"/>
<evidence type="ECO:0000256" key="4">
    <source>
        <dbReference type="RuleBase" id="RU363099"/>
    </source>
</evidence>
<dbReference type="InterPro" id="IPR044859">
    <property type="entry name" value="Allene_oxi_cyc_Dirigent"/>
</dbReference>
<evidence type="ECO:0000313" key="6">
    <source>
        <dbReference type="Proteomes" id="UP000006038"/>
    </source>
</evidence>
<comment type="similarity">
    <text evidence="1 4">Belongs to the plant dirigent protein family.</text>
</comment>
<keyword evidence="6" id="KW-1185">Reference proteome</keyword>
<dbReference type="InterPro" id="IPR004265">
    <property type="entry name" value="Dirigent"/>
</dbReference>
<proteinExistence type="inferred from homology"/>
<feature type="chain" id="PRO_5008192983" description="Dirigent protein" evidence="4">
    <location>
        <begin position="23"/>
        <end position="185"/>
    </location>
</feature>
<keyword evidence="3 4" id="KW-0964">Secreted</keyword>
<evidence type="ECO:0000256" key="1">
    <source>
        <dbReference type="ARBA" id="ARBA00010746"/>
    </source>
</evidence>
<sequence length="185" mass="20659">MSTPSHSLIFLFLCLPAVLVRANVYRHIYPCPCKSSHENETRLRMYLHQFPAWPSVPNRNEYGVINSSEPIGFGQMYVHDWFITTGPGANENVVGRLQGYHLQASQTSTTWYTAHTMVFRDGSFAGSTLEVSGILDKHDGRWSITGGTAAFGSAHGTIKFTESQSSTEIIRELDIHVFHTPETVV</sequence>
<dbReference type="eggNOG" id="ENOG502R2U2">
    <property type="taxonomic scope" value="Eukaryota"/>
</dbReference>
<keyword evidence="4" id="KW-0052">Apoplast</keyword>
<dbReference type="OMA" id="HTMVFRD"/>
<evidence type="ECO:0000256" key="2">
    <source>
        <dbReference type="ARBA" id="ARBA00011738"/>
    </source>
</evidence>
<dbReference type="AlphaFoldDB" id="J3MSG2"/>
<accession>J3MSG2</accession>
<evidence type="ECO:0000256" key="3">
    <source>
        <dbReference type="ARBA" id="ARBA00022525"/>
    </source>
</evidence>
<evidence type="ECO:0000313" key="5">
    <source>
        <dbReference type="EnsemblPlants" id="OB08G20410.1"/>
    </source>
</evidence>
<dbReference type="GO" id="GO:0048046">
    <property type="term" value="C:apoplast"/>
    <property type="evidence" value="ECO:0007669"/>
    <property type="project" value="UniProtKB-SubCell"/>
</dbReference>